<evidence type="ECO:0000313" key="3">
    <source>
        <dbReference type="Proteomes" id="UP000294933"/>
    </source>
</evidence>
<feature type="compositionally biased region" description="Low complexity" evidence="1">
    <location>
        <begin position="513"/>
        <end position="522"/>
    </location>
</feature>
<evidence type="ECO:0000256" key="1">
    <source>
        <dbReference type="SAM" id="MobiDB-lite"/>
    </source>
</evidence>
<gene>
    <name evidence="2" type="ORF">BD410DRAFT_404004</name>
</gene>
<protein>
    <submittedName>
        <fullName evidence="2">Uncharacterized protein</fullName>
    </submittedName>
</protein>
<dbReference type="OrthoDB" id="2757602at2759"/>
<keyword evidence="3" id="KW-1185">Reference proteome</keyword>
<feature type="region of interest" description="Disordered" evidence="1">
    <location>
        <begin position="74"/>
        <end position="179"/>
    </location>
</feature>
<feature type="region of interest" description="Disordered" evidence="1">
    <location>
        <begin position="502"/>
        <end position="560"/>
    </location>
</feature>
<reference evidence="2 3" key="1">
    <citation type="submission" date="2018-06" db="EMBL/GenBank/DDBJ databases">
        <title>A transcriptomic atlas of mushroom development highlights an independent origin of complex multicellularity.</title>
        <authorList>
            <consortium name="DOE Joint Genome Institute"/>
            <person name="Krizsan K."/>
            <person name="Almasi E."/>
            <person name="Merenyi Z."/>
            <person name="Sahu N."/>
            <person name="Viragh M."/>
            <person name="Koszo T."/>
            <person name="Mondo S."/>
            <person name="Kiss B."/>
            <person name="Balint B."/>
            <person name="Kues U."/>
            <person name="Barry K."/>
            <person name="Hegedus J.C."/>
            <person name="Henrissat B."/>
            <person name="Johnson J."/>
            <person name="Lipzen A."/>
            <person name="Ohm R."/>
            <person name="Nagy I."/>
            <person name="Pangilinan J."/>
            <person name="Yan J."/>
            <person name="Xiong Y."/>
            <person name="Grigoriev I.V."/>
            <person name="Hibbett D.S."/>
            <person name="Nagy L.G."/>
        </authorList>
    </citation>
    <scope>NUCLEOTIDE SEQUENCE [LARGE SCALE GENOMIC DNA]</scope>
    <source>
        <strain evidence="2 3">SZMC22713</strain>
    </source>
</reference>
<sequence length="560" mass="61259">MSAPETNDLKGPINKYRRKGDLQDIANALKIDSVGTVMELVARINNHLADNPTLVEDARFQSLFVYRTAGKGKVTAASKETGKTSADKAAEDEKEDENPPVLPTGAYKTLQDLKVTRDPPASFKPLEATKGAASVTAAKSNQMSDAKWETSGGSEGSGEEGDELGRSSPEPEAVENENADTEEAMAMLQSMAPPSTPKKDKATKPDIVVVNFHDIANPMSAPRQVLIPRNELSVVADDSEDGTITVRLTDLLPAAIEQDTPMKERGGRLYRRSQFSGGHIPLGSVESILSNSGRETRGQISLAKVNEYKMYRSDDGTAMLCDVLWEKSETGKHNTAKTEGPSKAPETKETEDSGEETDSQAAPDTGADAVDGDQFYEFLRKRLAGPEHEWKKAETAGDVLTRYMVIQKALQLLEANHWGRGGGGYKVPKGHGYFPGRTFVKEDIYKALRMTHSQAHTDLKLFSKDVLEKIPKIKAWVDNPEGSYNERFGKMSITNFRKYQEARMNQKKKDIGSSKAASSSKAAGKKRATSSGNESAEEMTPRRPSKKGRKRVDSSDLEDL</sequence>
<name>A0A4Y7PXX5_9AGAM</name>
<organism evidence="2 3">
    <name type="scientific">Rickenella mellea</name>
    <dbReference type="NCBI Taxonomy" id="50990"/>
    <lineage>
        <taxon>Eukaryota</taxon>
        <taxon>Fungi</taxon>
        <taxon>Dikarya</taxon>
        <taxon>Basidiomycota</taxon>
        <taxon>Agaricomycotina</taxon>
        <taxon>Agaricomycetes</taxon>
        <taxon>Hymenochaetales</taxon>
        <taxon>Rickenellaceae</taxon>
        <taxon>Rickenella</taxon>
    </lineage>
</organism>
<feature type="region of interest" description="Disordered" evidence="1">
    <location>
        <begin position="331"/>
        <end position="369"/>
    </location>
</feature>
<dbReference type="EMBL" id="ML170194">
    <property type="protein sequence ID" value="TDL19752.1"/>
    <property type="molecule type" value="Genomic_DNA"/>
</dbReference>
<proteinExistence type="predicted"/>
<feature type="compositionally biased region" description="Basic and acidic residues" evidence="1">
    <location>
        <begin position="80"/>
        <end position="91"/>
    </location>
</feature>
<accession>A0A4Y7PXX5</accession>
<dbReference type="AlphaFoldDB" id="A0A4Y7PXX5"/>
<dbReference type="Proteomes" id="UP000294933">
    <property type="component" value="Unassembled WGS sequence"/>
</dbReference>
<dbReference type="VEuPathDB" id="FungiDB:BD410DRAFT_404004"/>
<evidence type="ECO:0000313" key="2">
    <source>
        <dbReference type="EMBL" id="TDL19752.1"/>
    </source>
</evidence>